<feature type="domain" description="PHD-type" evidence="14">
    <location>
        <begin position="215"/>
        <end position="351"/>
    </location>
</feature>
<dbReference type="PROSITE" id="PS00094">
    <property type="entry name" value="C5_MTASE_1"/>
    <property type="match status" value="1"/>
</dbReference>
<dbReference type="Gene3D" id="2.30.30.140">
    <property type="match status" value="1"/>
</dbReference>
<dbReference type="Gene3D" id="2.20.70.90">
    <property type="match status" value="1"/>
</dbReference>
<keyword evidence="4 11" id="KW-0489">Methyltransferase</keyword>
<feature type="active site" evidence="11">
    <location>
        <position position="455"/>
    </location>
</feature>
<evidence type="ECO:0000256" key="6">
    <source>
        <dbReference type="ARBA" id="ARBA00022691"/>
    </source>
</evidence>
<dbReference type="GO" id="GO:0032259">
    <property type="term" value="P:methylation"/>
    <property type="evidence" value="ECO:0007669"/>
    <property type="project" value="UniProtKB-KW"/>
</dbReference>
<dbReference type="Gene3D" id="3.40.50.150">
    <property type="entry name" value="Vaccinia Virus protein VP39"/>
    <property type="match status" value="1"/>
</dbReference>
<keyword evidence="6 11" id="KW-0949">S-adenosyl-L-methionine</keyword>
<sequence>MAPMRNKWKKTAIQRLPTSGEPFDGPVGSLVWGRIPGQPWWPGITVDGQDCGMPDISSDHKWVFWLEDRRVSKVQSKWVQHFKDRYSLYFDSTRKGKIYESAVVQAIKVYAKHLGHESGKWTNKQALKWADGGFQQNGVRKVEGVTPVPLSHVIQDDLQLIRKCVERSKQNNGSSPIKNSVQHGKQNNEPSRKRRSSISSVSELKTDVQYDDLAKVKSGEMSIRRLCLGCKSAEVKIVGEHPYFEGSLCKICMEALKKHCFEFGDDGIHTHCAICSRAGRVYVCDRPGCCKVYCTPCIEVLAAEGAKMLIEKMQPWQCFLCSDVRPTVNGIITPRHESVILSRITALFSLDKIPLFCGDDLPLSEDGLPLVSSNRKNGLRVLSLFDGISTGLFALDKLQIEVEKYYASEVDGDAINVSKLNFKDKIEYVGPVETLNLRKLKALGRIDLLLGGSPCTELSLANPVRKGLFDTDASGSLFFEYFRVLVTLRMLQGNCMYWLFENTAAMPCSMKATISRYLGRNPTVFDAAWLSAQHRTRLFWGNIPGWGKKVAKCNVKLDDCLIPGLNRIAAVDMIRTVTTNSNSLRQGKTMTHPVRMNGKEDTLWITELERVFGFETHYTDTGNLGISKRQQLLGRAWSVHVAVHLMKPLQSVFKKRNTKQGYRRLPASWTARCC</sequence>
<feature type="compositionally biased region" description="Polar residues" evidence="12">
    <location>
        <begin position="170"/>
        <end position="189"/>
    </location>
</feature>
<evidence type="ECO:0000256" key="9">
    <source>
        <dbReference type="ARBA" id="ARBA00022833"/>
    </source>
</evidence>
<comment type="similarity">
    <text evidence="11">Belongs to the class I-like SAM-binding methyltransferase superfamily. C5-methyltransferase family.</text>
</comment>
<dbReference type="InterPro" id="IPR001525">
    <property type="entry name" value="C5_MeTfrase"/>
</dbReference>
<feature type="region of interest" description="Disordered" evidence="12">
    <location>
        <begin position="169"/>
        <end position="200"/>
    </location>
</feature>
<dbReference type="PROSITE" id="PS50812">
    <property type="entry name" value="PWWP"/>
    <property type="match status" value="1"/>
</dbReference>
<evidence type="ECO:0000256" key="12">
    <source>
        <dbReference type="SAM" id="MobiDB-lite"/>
    </source>
</evidence>
<evidence type="ECO:0000259" key="14">
    <source>
        <dbReference type="PROSITE" id="PS51533"/>
    </source>
</evidence>
<dbReference type="InterPro" id="IPR018117">
    <property type="entry name" value="C5_DNA_meth_AS"/>
</dbReference>
<dbReference type="Proteomes" id="UP000235965">
    <property type="component" value="Unassembled WGS sequence"/>
</dbReference>
<keyword evidence="10" id="KW-0539">Nucleus</keyword>
<dbReference type="InParanoid" id="A0A2J7R2Y2"/>
<comment type="subcellular location">
    <subcellularLocation>
        <location evidence="1">Nucleus</location>
    </subcellularLocation>
</comment>
<evidence type="ECO:0000256" key="11">
    <source>
        <dbReference type="PROSITE-ProRule" id="PRU01016"/>
    </source>
</evidence>
<feature type="domain" description="PWWP" evidence="13">
    <location>
        <begin position="27"/>
        <end position="79"/>
    </location>
</feature>
<keyword evidence="8" id="KW-0863">Zinc-finger</keyword>
<evidence type="ECO:0000256" key="2">
    <source>
        <dbReference type="ARBA" id="ARBA00011975"/>
    </source>
</evidence>
<accession>A0A2J7R2Y2</accession>
<gene>
    <name evidence="15" type="ORF">B7P43_G07646</name>
</gene>
<dbReference type="EMBL" id="NEVH01007824">
    <property type="protein sequence ID" value="PNF35199.1"/>
    <property type="molecule type" value="Genomic_DNA"/>
</dbReference>
<dbReference type="InterPro" id="IPR025766">
    <property type="entry name" value="ADD"/>
</dbReference>
<dbReference type="STRING" id="105785.A0A2J7R2Y2"/>
<evidence type="ECO:0000259" key="13">
    <source>
        <dbReference type="PROSITE" id="PS50812"/>
    </source>
</evidence>
<name>A0A2J7R2Y2_9NEOP</name>
<keyword evidence="7" id="KW-0479">Metal-binding</keyword>
<protein>
    <recommendedName>
        <fullName evidence="2">DNA (cytosine-5-)-methyltransferase</fullName>
        <ecNumber evidence="2">2.1.1.37</ecNumber>
    </recommendedName>
</protein>
<evidence type="ECO:0000256" key="8">
    <source>
        <dbReference type="ARBA" id="ARBA00022771"/>
    </source>
</evidence>
<dbReference type="GO" id="GO:0003886">
    <property type="term" value="F:DNA (cytosine-5-)-methyltransferase activity"/>
    <property type="evidence" value="ECO:0007669"/>
    <property type="project" value="UniProtKB-EC"/>
</dbReference>
<reference evidence="15 16" key="1">
    <citation type="submission" date="2017-12" db="EMBL/GenBank/DDBJ databases">
        <title>Hemimetabolous genomes reveal molecular basis of termite eusociality.</title>
        <authorList>
            <person name="Harrison M.C."/>
            <person name="Jongepier E."/>
            <person name="Robertson H.M."/>
            <person name="Arning N."/>
            <person name="Bitard-Feildel T."/>
            <person name="Chao H."/>
            <person name="Childers C.P."/>
            <person name="Dinh H."/>
            <person name="Doddapaneni H."/>
            <person name="Dugan S."/>
            <person name="Gowin J."/>
            <person name="Greiner C."/>
            <person name="Han Y."/>
            <person name="Hu H."/>
            <person name="Hughes D.S.T."/>
            <person name="Huylmans A.-K."/>
            <person name="Kemena C."/>
            <person name="Kremer L.P.M."/>
            <person name="Lee S.L."/>
            <person name="Lopez-Ezquerra A."/>
            <person name="Mallet L."/>
            <person name="Monroy-Kuhn J.M."/>
            <person name="Moser A."/>
            <person name="Murali S.C."/>
            <person name="Muzny D.M."/>
            <person name="Otani S."/>
            <person name="Piulachs M.-D."/>
            <person name="Poelchau M."/>
            <person name="Qu J."/>
            <person name="Schaub F."/>
            <person name="Wada-Katsumata A."/>
            <person name="Worley K.C."/>
            <person name="Xie Q."/>
            <person name="Ylla G."/>
            <person name="Poulsen M."/>
            <person name="Gibbs R.A."/>
            <person name="Schal C."/>
            <person name="Richards S."/>
            <person name="Belles X."/>
            <person name="Korb J."/>
            <person name="Bornberg-Bauer E."/>
        </authorList>
    </citation>
    <scope>NUCLEOTIDE SEQUENCE [LARGE SCALE GENOMIC DNA]</scope>
    <source>
        <tissue evidence="15">Whole body</tissue>
    </source>
</reference>
<dbReference type="InterPro" id="IPR050390">
    <property type="entry name" value="C5-Methyltransferase"/>
</dbReference>
<dbReference type="AlphaFoldDB" id="A0A2J7R2Y2"/>
<dbReference type="InterPro" id="IPR040552">
    <property type="entry name" value="DNMT3_ADD_GATA1-like"/>
</dbReference>
<evidence type="ECO:0000313" key="15">
    <source>
        <dbReference type="EMBL" id="PNF35199.1"/>
    </source>
</evidence>
<dbReference type="PANTHER" id="PTHR23068:SF25">
    <property type="entry name" value="DNA (CYTOSINE-5)-METHYLTRANSFERASE DRM2"/>
    <property type="match status" value="1"/>
</dbReference>
<dbReference type="InterPro" id="IPR000313">
    <property type="entry name" value="PWWP_dom"/>
</dbReference>
<dbReference type="Pfam" id="PF00855">
    <property type="entry name" value="PWWP"/>
    <property type="match status" value="1"/>
</dbReference>
<proteinExistence type="inferred from homology"/>
<comment type="caution">
    <text evidence="15">The sequence shown here is derived from an EMBL/GenBank/DDBJ whole genome shotgun (WGS) entry which is preliminary data.</text>
</comment>
<evidence type="ECO:0000256" key="3">
    <source>
        <dbReference type="ARBA" id="ARBA00022491"/>
    </source>
</evidence>
<dbReference type="CDD" id="cd11725">
    <property type="entry name" value="ADDz_Dnmt3"/>
    <property type="match status" value="1"/>
</dbReference>
<dbReference type="SUPFAM" id="SSF53335">
    <property type="entry name" value="S-adenosyl-L-methionine-dependent methyltransferases"/>
    <property type="match status" value="1"/>
</dbReference>
<dbReference type="PROSITE" id="PS51679">
    <property type="entry name" value="SAM_MT_C5"/>
    <property type="match status" value="1"/>
</dbReference>
<dbReference type="PROSITE" id="PS51533">
    <property type="entry name" value="ADD"/>
    <property type="match status" value="1"/>
</dbReference>
<dbReference type="GO" id="GO:0008270">
    <property type="term" value="F:zinc ion binding"/>
    <property type="evidence" value="ECO:0007669"/>
    <property type="project" value="UniProtKB-KW"/>
</dbReference>
<keyword evidence="16" id="KW-1185">Reference proteome</keyword>
<evidence type="ECO:0000256" key="5">
    <source>
        <dbReference type="ARBA" id="ARBA00022679"/>
    </source>
</evidence>
<keyword evidence="5 11" id="KW-0808">Transferase</keyword>
<dbReference type="OrthoDB" id="641149at2759"/>
<dbReference type="EC" id="2.1.1.37" evidence="2"/>
<evidence type="ECO:0000256" key="4">
    <source>
        <dbReference type="ARBA" id="ARBA00022603"/>
    </source>
</evidence>
<dbReference type="InterPro" id="IPR029063">
    <property type="entry name" value="SAM-dependent_MTases_sf"/>
</dbReference>
<dbReference type="InterPro" id="IPR049554">
    <property type="entry name" value="DNMT3_ADD_PHD"/>
</dbReference>
<dbReference type="SUPFAM" id="SSF63748">
    <property type="entry name" value="Tudor/PWWP/MBT"/>
    <property type="match status" value="1"/>
</dbReference>
<dbReference type="Pfam" id="PF00145">
    <property type="entry name" value="DNA_methylase"/>
    <property type="match status" value="1"/>
</dbReference>
<dbReference type="Pfam" id="PF21255">
    <property type="entry name" value="DNMT3_ADD_GATA1-like"/>
    <property type="match status" value="1"/>
</dbReference>
<evidence type="ECO:0000313" key="16">
    <source>
        <dbReference type="Proteomes" id="UP000235965"/>
    </source>
</evidence>
<dbReference type="GO" id="GO:0005634">
    <property type="term" value="C:nucleus"/>
    <property type="evidence" value="ECO:0007669"/>
    <property type="project" value="UniProtKB-SubCell"/>
</dbReference>
<dbReference type="CDD" id="cd05835">
    <property type="entry name" value="PWWP_DNMT3"/>
    <property type="match status" value="1"/>
</dbReference>
<dbReference type="PANTHER" id="PTHR23068">
    <property type="entry name" value="DNA CYTOSINE-5- -METHYLTRANSFERASE 3-RELATED"/>
    <property type="match status" value="1"/>
</dbReference>
<evidence type="ECO:0000256" key="1">
    <source>
        <dbReference type="ARBA" id="ARBA00004123"/>
    </source>
</evidence>
<evidence type="ECO:0000256" key="10">
    <source>
        <dbReference type="ARBA" id="ARBA00023242"/>
    </source>
</evidence>
<evidence type="ECO:0000256" key="7">
    <source>
        <dbReference type="ARBA" id="ARBA00022723"/>
    </source>
</evidence>
<keyword evidence="3" id="KW-0678">Repressor</keyword>
<keyword evidence="9" id="KW-0862">Zinc</keyword>
<dbReference type="Pfam" id="PF17980">
    <property type="entry name" value="ADD_DNMT3"/>
    <property type="match status" value="1"/>
</dbReference>
<organism evidence="15 16">
    <name type="scientific">Cryptotermes secundus</name>
    <dbReference type="NCBI Taxonomy" id="105785"/>
    <lineage>
        <taxon>Eukaryota</taxon>
        <taxon>Metazoa</taxon>
        <taxon>Ecdysozoa</taxon>
        <taxon>Arthropoda</taxon>
        <taxon>Hexapoda</taxon>
        <taxon>Insecta</taxon>
        <taxon>Pterygota</taxon>
        <taxon>Neoptera</taxon>
        <taxon>Polyneoptera</taxon>
        <taxon>Dictyoptera</taxon>
        <taxon>Blattodea</taxon>
        <taxon>Blattoidea</taxon>
        <taxon>Termitoidae</taxon>
        <taxon>Kalotermitidae</taxon>
        <taxon>Cryptotermitinae</taxon>
        <taxon>Cryptotermes</taxon>
    </lineage>
</organism>